<sequence length="288" mass="30524">MAPRTQFQSGVVQSLRGVGLVVGVGCGVVVWLMSQGCPKSVPRVFPKQGVSQGCHSRSPPELQNSVTVQLWKVMSAHLCVFAGTKGTSSCPMLPQVLCLNFKIPYYVLKMARCLAGGKVCLMQWQLRYGLIVVDSAGSSGRHLPGIGSVLSVVNLPLTVFCMPGNPSLHALHPLHPLCGLNGHWRDKTSPSCPLVLLQGNRGQGKGVREGSCRTKCAGGGDSCRGCEGLEREVKTAQQHTSSQNTTSPLPSQDRRSPPCLAATRAEGGAAPCRPARHTTTQLAHDNGT</sequence>
<accession>A0AAW0SZ73</accession>
<feature type="compositionally biased region" description="Polar residues" evidence="1">
    <location>
        <begin position="277"/>
        <end position="288"/>
    </location>
</feature>
<organism evidence="3 4">
    <name type="scientific">Scylla paramamosain</name>
    <name type="common">Mud crab</name>
    <dbReference type="NCBI Taxonomy" id="85552"/>
    <lineage>
        <taxon>Eukaryota</taxon>
        <taxon>Metazoa</taxon>
        <taxon>Ecdysozoa</taxon>
        <taxon>Arthropoda</taxon>
        <taxon>Crustacea</taxon>
        <taxon>Multicrustacea</taxon>
        <taxon>Malacostraca</taxon>
        <taxon>Eumalacostraca</taxon>
        <taxon>Eucarida</taxon>
        <taxon>Decapoda</taxon>
        <taxon>Pleocyemata</taxon>
        <taxon>Brachyura</taxon>
        <taxon>Eubrachyura</taxon>
        <taxon>Portunoidea</taxon>
        <taxon>Portunidae</taxon>
        <taxon>Portuninae</taxon>
        <taxon>Scylla</taxon>
    </lineage>
</organism>
<dbReference type="EMBL" id="JARAKH010000042">
    <property type="protein sequence ID" value="KAK8380461.1"/>
    <property type="molecule type" value="Genomic_DNA"/>
</dbReference>
<feature type="transmembrane region" description="Helical" evidence="2">
    <location>
        <begin position="12"/>
        <end position="33"/>
    </location>
</feature>
<reference evidence="3 4" key="1">
    <citation type="submission" date="2023-03" db="EMBL/GenBank/DDBJ databases">
        <title>High-quality genome of Scylla paramamosain provides insights in environmental adaptation.</title>
        <authorList>
            <person name="Zhang L."/>
        </authorList>
    </citation>
    <scope>NUCLEOTIDE SEQUENCE [LARGE SCALE GENOMIC DNA]</scope>
    <source>
        <strain evidence="3">LZ_2023a</strain>
        <tissue evidence="3">Muscle</tissue>
    </source>
</reference>
<name>A0AAW0SZ73_SCYPA</name>
<evidence type="ECO:0000256" key="1">
    <source>
        <dbReference type="SAM" id="MobiDB-lite"/>
    </source>
</evidence>
<evidence type="ECO:0000256" key="2">
    <source>
        <dbReference type="SAM" id="Phobius"/>
    </source>
</evidence>
<evidence type="ECO:0000313" key="3">
    <source>
        <dbReference type="EMBL" id="KAK8380461.1"/>
    </source>
</evidence>
<feature type="compositionally biased region" description="Polar residues" evidence="1">
    <location>
        <begin position="235"/>
        <end position="250"/>
    </location>
</feature>
<keyword evidence="2" id="KW-0812">Transmembrane</keyword>
<keyword evidence="4" id="KW-1185">Reference proteome</keyword>
<comment type="caution">
    <text evidence="3">The sequence shown here is derived from an EMBL/GenBank/DDBJ whole genome shotgun (WGS) entry which is preliminary data.</text>
</comment>
<evidence type="ECO:0000313" key="4">
    <source>
        <dbReference type="Proteomes" id="UP001487740"/>
    </source>
</evidence>
<protein>
    <submittedName>
        <fullName evidence="3">Uncharacterized protein</fullName>
    </submittedName>
</protein>
<dbReference type="Proteomes" id="UP001487740">
    <property type="component" value="Unassembled WGS sequence"/>
</dbReference>
<gene>
    <name evidence="3" type="ORF">O3P69_016803</name>
</gene>
<feature type="region of interest" description="Disordered" evidence="1">
    <location>
        <begin position="234"/>
        <end position="288"/>
    </location>
</feature>
<keyword evidence="2" id="KW-1133">Transmembrane helix</keyword>
<keyword evidence="2" id="KW-0472">Membrane</keyword>
<proteinExistence type="predicted"/>
<dbReference type="AlphaFoldDB" id="A0AAW0SZ73"/>